<name>A0ACC0PRS6_RHOML</name>
<keyword evidence="2" id="KW-1185">Reference proteome</keyword>
<sequence>MQTSASKQSADHPISPLSRLNFDDSSHSMCLEHDFKGTREKSAKNMTRKGLI</sequence>
<dbReference type="EMBL" id="CM046389">
    <property type="protein sequence ID" value="KAI8568301.1"/>
    <property type="molecule type" value="Genomic_DNA"/>
</dbReference>
<reference evidence="1" key="1">
    <citation type="submission" date="2022-02" db="EMBL/GenBank/DDBJ databases">
        <title>Plant Genome Project.</title>
        <authorList>
            <person name="Zhang R.-G."/>
        </authorList>
    </citation>
    <scope>NUCLEOTIDE SEQUENCE</scope>
    <source>
        <strain evidence="1">AT1</strain>
    </source>
</reference>
<gene>
    <name evidence="1" type="ORF">RHMOL_Rhmol02G0187600</name>
</gene>
<accession>A0ACC0PRS6</accession>
<dbReference type="Proteomes" id="UP001062846">
    <property type="component" value="Chromosome 2"/>
</dbReference>
<evidence type="ECO:0000313" key="2">
    <source>
        <dbReference type="Proteomes" id="UP001062846"/>
    </source>
</evidence>
<organism evidence="1 2">
    <name type="scientific">Rhododendron molle</name>
    <name type="common">Chinese azalea</name>
    <name type="synonym">Azalea mollis</name>
    <dbReference type="NCBI Taxonomy" id="49168"/>
    <lineage>
        <taxon>Eukaryota</taxon>
        <taxon>Viridiplantae</taxon>
        <taxon>Streptophyta</taxon>
        <taxon>Embryophyta</taxon>
        <taxon>Tracheophyta</taxon>
        <taxon>Spermatophyta</taxon>
        <taxon>Magnoliopsida</taxon>
        <taxon>eudicotyledons</taxon>
        <taxon>Gunneridae</taxon>
        <taxon>Pentapetalae</taxon>
        <taxon>asterids</taxon>
        <taxon>Ericales</taxon>
        <taxon>Ericaceae</taxon>
        <taxon>Ericoideae</taxon>
        <taxon>Rhodoreae</taxon>
        <taxon>Rhododendron</taxon>
    </lineage>
</organism>
<evidence type="ECO:0000313" key="1">
    <source>
        <dbReference type="EMBL" id="KAI8568301.1"/>
    </source>
</evidence>
<protein>
    <submittedName>
        <fullName evidence="1">Uncharacterized protein</fullName>
    </submittedName>
</protein>
<proteinExistence type="predicted"/>
<comment type="caution">
    <text evidence="1">The sequence shown here is derived from an EMBL/GenBank/DDBJ whole genome shotgun (WGS) entry which is preliminary data.</text>
</comment>